<dbReference type="NCBIfam" id="TIGR01865">
    <property type="entry name" value="cas_Csn1"/>
    <property type="match status" value="1"/>
</dbReference>
<dbReference type="Pfam" id="PF18470">
    <property type="entry name" value="Cas9_a"/>
    <property type="match status" value="1"/>
</dbReference>
<dbReference type="HAMAP" id="MF_01480">
    <property type="entry name" value="Cas9"/>
    <property type="match status" value="1"/>
</dbReference>
<keyword evidence="13" id="KW-0175">Coiled coil</keyword>
<dbReference type="InterPro" id="IPR041383">
    <property type="entry name" value="RuvC_III"/>
</dbReference>
<dbReference type="InterPro" id="IPR033114">
    <property type="entry name" value="HNH_CAS9"/>
</dbReference>
<dbReference type="Pfam" id="PF13395">
    <property type="entry name" value="HNH_4"/>
    <property type="match status" value="1"/>
</dbReference>
<keyword evidence="5 12" id="KW-0378">Hydrolase</keyword>
<dbReference type="GO" id="GO:0004519">
    <property type="term" value="F:endonuclease activity"/>
    <property type="evidence" value="ECO:0007669"/>
    <property type="project" value="UniProtKB-UniRule"/>
</dbReference>
<dbReference type="GO" id="GO:0003723">
    <property type="term" value="F:RNA binding"/>
    <property type="evidence" value="ECO:0007669"/>
    <property type="project" value="UniProtKB-UniRule"/>
</dbReference>
<evidence type="ECO:0000256" key="4">
    <source>
        <dbReference type="ARBA" id="ARBA00022759"/>
    </source>
</evidence>
<comment type="cofactor">
    <cofactor evidence="1">
        <name>Mg(2+)</name>
        <dbReference type="ChEBI" id="CHEBI:18420"/>
    </cofactor>
</comment>
<comment type="similarity">
    <text evidence="12">Belongs to the CRISPR-associated Cas9 family.</text>
</comment>
<evidence type="ECO:0000256" key="12">
    <source>
        <dbReference type="HAMAP-Rule" id="MF_01480"/>
    </source>
</evidence>
<comment type="caution">
    <text evidence="12">Lacks conserved residue(s) required for the propagation of feature annotation.</text>
</comment>
<evidence type="ECO:0000313" key="15">
    <source>
        <dbReference type="EMBL" id="PTQ87833.1"/>
    </source>
</evidence>
<evidence type="ECO:0000256" key="1">
    <source>
        <dbReference type="ARBA" id="ARBA00001946"/>
    </source>
</evidence>
<accession>A0A2T5IVF0</accession>
<dbReference type="AlphaFoldDB" id="A0A2T5IVF0"/>
<feature type="active site" description="For RuvC-like nuclease domain" evidence="12">
    <location>
        <position position="12"/>
    </location>
</feature>
<keyword evidence="3" id="KW-0479">Metal-binding</keyword>
<keyword evidence="8 12" id="KW-0051">Antiviral defense</keyword>
<dbReference type="Proteomes" id="UP000244110">
    <property type="component" value="Unassembled WGS sequence"/>
</dbReference>
<dbReference type="GO" id="GO:0016787">
    <property type="term" value="F:hydrolase activity"/>
    <property type="evidence" value="ECO:0007669"/>
    <property type="project" value="UniProtKB-KW"/>
</dbReference>
<keyword evidence="6" id="KW-0460">Magnesium</keyword>
<keyword evidence="4 12" id="KW-0255">Endonuclease</keyword>
<dbReference type="EMBL" id="QAOL01000003">
    <property type="protein sequence ID" value="PTQ87833.1"/>
    <property type="molecule type" value="Genomic_DNA"/>
</dbReference>
<organism evidence="15 16">
    <name type="scientific">Nitrosomonas ureae</name>
    <dbReference type="NCBI Taxonomy" id="44577"/>
    <lineage>
        <taxon>Bacteria</taxon>
        <taxon>Pseudomonadati</taxon>
        <taxon>Pseudomonadota</taxon>
        <taxon>Betaproteobacteria</taxon>
        <taxon>Nitrosomonadales</taxon>
        <taxon>Nitrosomonadaceae</taxon>
        <taxon>Nitrosomonas</taxon>
    </lineage>
</organism>
<evidence type="ECO:0000256" key="3">
    <source>
        <dbReference type="ARBA" id="ARBA00022723"/>
    </source>
</evidence>
<evidence type="ECO:0000259" key="14">
    <source>
        <dbReference type="PROSITE" id="PS51749"/>
    </source>
</evidence>
<comment type="caution">
    <text evidence="15">The sequence shown here is derived from an EMBL/GenBank/DDBJ whole genome shotgun (WGS) entry which is preliminary data.</text>
</comment>
<evidence type="ECO:0000256" key="7">
    <source>
        <dbReference type="ARBA" id="ARBA00022884"/>
    </source>
</evidence>
<feature type="domain" description="HNH Cas9-type" evidence="14">
    <location>
        <begin position="561"/>
        <end position="724"/>
    </location>
</feature>
<evidence type="ECO:0000256" key="6">
    <source>
        <dbReference type="ARBA" id="ARBA00022842"/>
    </source>
</evidence>
<dbReference type="Pfam" id="PF18541">
    <property type="entry name" value="RuvC_III"/>
    <property type="match status" value="1"/>
</dbReference>
<dbReference type="EC" id="3.1.-.-" evidence="12"/>
<evidence type="ECO:0000313" key="16">
    <source>
        <dbReference type="Proteomes" id="UP000244110"/>
    </source>
</evidence>
<dbReference type="RefSeq" id="WP_181258535.1">
    <property type="nucleotide sequence ID" value="NZ_QAOL01000003.1"/>
</dbReference>
<evidence type="ECO:0000256" key="2">
    <source>
        <dbReference type="ARBA" id="ARBA00022722"/>
    </source>
</evidence>
<sequence>MLHKMRYRLALDLGSTSLGWAMVRLNANQQPCAVIKAGVRIFSNGRNPKDGSSLAVTRREARSMRRRRDRLLKRKARMMRTLIEYGFFPVDETQRKALENLNPYALRTKGLDEALTPSEFARALFHINQRRGFKSNRKTDKKDSDGGALKTAIKQLHSVLDPQGNNGKPRTVGELLYKRFTDISKLPKDRTVRARYRQDKTVKDDGKTKIDKYYDLYIDRAMIEQEFDALWKKQSELNPILFTENARADLKDVLLYQRSLKPVKPGRCTFMPEEERAPLALPSTQRFRMYQEVNNLRILREGLKEESLTLQQRDDLINVLEKNNRRTFTQIKKLLGVGGSVQFNFEDPKREELKGNTTSAILGKSEHFGEAWFAFNEAKQDAIVLQLIKEENEAKLVRWLQDETGIDEKRAEVIANTGLPEGYGSLCIEALARILPELRRDVMTYDKAVQVAGFEHHSKLNRNEEIPDITFKIESIDRNSGEIKEFHLHKELPYYGEYLQRHVGFGSGKPEDSIEKRYGKIANPTVHIGLNQVRVVVNALIKRYGHPSEIIVEVARDLKQSKDRRDEENKRQAENQKRNERLRKDIADILGISEERVRRDDIEKMILWEELSFDPADRRCPYSGVQVSTVMLLSDEVEVEHILPFSQTLDDSLNNKTVALRQANRIKGNRTPWEAFGISDILGFDYAGILTRAELMPKAKRYRFAEDGYQRWLKDDAGFLARALNDTRHLSKIAREYMSLICPNTRVIPGQMTAMLRRNFGLNDVLGLNGEKNRNDHRHHAVDACVIAVTDQGLLQRFAAASASARERQLNRLVENMPLPWESYREHVQRAIDGIWVSHRPDHSHEGAMHNDTAYGLRGNGRVSFYKVVDGVREYVEENLKVIEIADAKAAKRHGLLPTGKPKPYKGYKGDSNYCIEIVRNEKGRWEGVVISTFEAYQLVRKHGAAQLQRSGLSISGKPLVMRLIIDDTVRLNVDGQSRTMRIAKLSGNGQIFMSNINEANVDARNRNKEDPFVYISKMAGSLQTAKARRITISPIGELRDPGFKE</sequence>
<feature type="coiled-coil region" evidence="13">
    <location>
        <begin position="551"/>
        <end position="585"/>
    </location>
</feature>
<evidence type="ECO:0000256" key="8">
    <source>
        <dbReference type="ARBA" id="ARBA00023118"/>
    </source>
</evidence>
<dbReference type="InterPro" id="IPR040619">
    <property type="entry name" value="Cas9_alpha-helical_lobe"/>
</dbReference>
<keyword evidence="9 12" id="KW-0238">DNA-binding</keyword>
<proteinExistence type="inferred from homology"/>
<gene>
    <name evidence="12" type="primary">cas9</name>
    <name evidence="15" type="ORF">C8R28_1003102</name>
</gene>
<dbReference type="InterPro" id="IPR003615">
    <property type="entry name" value="HNH_nuc"/>
</dbReference>
<dbReference type="PROSITE" id="PS51749">
    <property type="entry name" value="HNH_CAS9"/>
    <property type="match status" value="1"/>
</dbReference>
<dbReference type="GO" id="GO:0043571">
    <property type="term" value="P:maintenance of CRISPR repeat elements"/>
    <property type="evidence" value="ECO:0007669"/>
    <property type="project" value="UniProtKB-UniRule"/>
</dbReference>
<dbReference type="Gene3D" id="3.30.420.10">
    <property type="entry name" value="Ribonuclease H-like superfamily/Ribonuclease H"/>
    <property type="match status" value="3"/>
</dbReference>
<evidence type="ECO:0000256" key="13">
    <source>
        <dbReference type="SAM" id="Coils"/>
    </source>
</evidence>
<reference evidence="15 16" key="1">
    <citation type="submission" date="2018-04" db="EMBL/GenBank/DDBJ databases">
        <title>Active sludge and wastewater microbial communities from Klosterneuburg, Austria.</title>
        <authorList>
            <person name="Wagner M."/>
        </authorList>
    </citation>
    <scope>NUCLEOTIDE SEQUENCE [LARGE SCALE GENOMIC DNA]</scope>
    <source>
        <strain evidence="15 16">Nm4</strain>
    </source>
</reference>
<comment type="function">
    <text evidence="12">CRISPR (clustered regularly interspaced short palindromic repeat) is an adaptive immune system that provides protection against mobile genetic elements (viruses, transposable elements and conjugative plasmids). CRISPR clusters contain spacers, sequences complementary to antecedent mobile elements, and target invading nucleic acids. CRISPR clusters are transcribed and processed into CRISPR RNA (crRNA). In type II CRISPR systems correct processing of pre-crRNA requires a trans-encoded small RNA (tracrRNA), endogenous ribonuclease 3 (rnc) and this protein. The tracrRNA serves as a guide for ribonuclease 3-aided processing of pre-crRNA. Subsequently Cas9/crRNA/tracrRNA endonucleolytically cleaves linear or circular dsDNA target complementary to the spacer; Cas9 is inactive in the absence of the 2 guide RNAs (gRNA). Cas9 recognizes the protospacer adjacent motif (PAM) in the CRISPR repeat sequences to help distinguish self versus nonself, as targets within the bacterial CRISPR locus do not have PAMs. PAM recognition is also required for catalytic activity.</text>
</comment>
<keyword evidence="2 12" id="KW-0540">Nuclease</keyword>
<dbReference type="GO" id="GO:0051607">
    <property type="term" value="P:defense response to virus"/>
    <property type="evidence" value="ECO:0007669"/>
    <property type="project" value="UniProtKB-UniRule"/>
</dbReference>
<keyword evidence="7 12" id="KW-0694">RNA-binding</keyword>
<comment type="subunit">
    <text evidence="11 12">Monomer. Binds crRNA and tracrRNA.</text>
</comment>
<evidence type="ECO:0000256" key="11">
    <source>
        <dbReference type="ARBA" id="ARBA00046380"/>
    </source>
</evidence>
<comment type="domain">
    <text evidence="12">Has 2 endonuclease domains. The discontinuous RuvC-like domain cleaves the target DNA noncomplementary to crRNA while the HNH nuclease domain cleaves the target DNA complementary to crRNA.</text>
</comment>
<evidence type="ECO:0000256" key="10">
    <source>
        <dbReference type="ARBA" id="ARBA00023211"/>
    </source>
</evidence>
<keyword evidence="10" id="KW-0464">Manganese</keyword>
<dbReference type="InterPro" id="IPR028629">
    <property type="entry name" value="Cas9"/>
</dbReference>
<evidence type="ECO:0000256" key="9">
    <source>
        <dbReference type="ARBA" id="ARBA00023125"/>
    </source>
</evidence>
<dbReference type="GO" id="GO:0046872">
    <property type="term" value="F:metal ion binding"/>
    <property type="evidence" value="ECO:0007669"/>
    <property type="project" value="UniProtKB-UniRule"/>
</dbReference>
<dbReference type="GO" id="GO:0003677">
    <property type="term" value="F:DNA binding"/>
    <property type="evidence" value="ECO:0007669"/>
    <property type="project" value="UniProtKB-UniRule"/>
</dbReference>
<feature type="active site" description="Proton acceptor for HNH nuclease domain" evidence="12">
    <location>
        <position position="641"/>
    </location>
</feature>
<evidence type="ECO:0000256" key="5">
    <source>
        <dbReference type="ARBA" id="ARBA00022801"/>
    </source>
</evidence>
<protein>
    <recommendedName>
        <fullName evidence="12">CRISPR-associated endonuclease Cas9</fullName>
        <ecNumber evidence="12">3.1.-.-</ecNumber>
    </recommendedName>
</protein>
<dbReference type="InterPro" id="IPR036397">
    <property type="entry name" value="RNaseH_sf"/>
</dbReference>
<name>A0A2T5IVF0_9PROT</name>